<evidence type="ECO:0000313" key="2">
    <source>
        <dbReference type="Proteomes" id="UP000070544"/>
    </source>
</evidence>
<name>A0A138ZZK0_GONPJ</name>
<gene>
    <name evidence="1" type="ORF">M427DRAFT_48847</name>
</gene>
<reference evidence="1 2" key="1">
    <citation type="journal article" date="2015" name="Genome Biol. Evol.">
        <title>Phylogenomic analyses indicate that early fungi evolved digesting cell walls of algal ancestors of land plants.</title>
        <authorList>
            <person name="Chang Y."/>
            <person name="Wang S."/>
            <person name="Sekimoto S."/>
            <person name="Aerts A.L."/>
            <person name="Choi C."/>
            <person name="Clum A."/>
            <person name="LaButti K.M."/>
            <person name="Lindquist E.A."/>
            <person name="Yee Ngan C."/>
            <person name="Ohm R.A."/>
            <person name="Salamov A.A."/>
            <person name="Grigoriev I.V."/>
            <person name="Spatafora J.W."/>
            <person name="Berbee M.L."/>
        </authorList>
    </citation>
    <scope>NUCLEOTIDE SEQUENCE [LARGE SCALE GENOMIC DNA]</scope>
    <source>
        <strain evidence="1 2">JEL478</strain>
    </source>
</reference>
<protein>
    <recommendedName>
        <fullName evidence="3">UBA domain-containing protein</fullName>
    </recommendedName>
</protein>
<keyword evidence="2" id="KW-1185">Reference proteome</keyword>
<sequence length="363" mass="40289">MNLRFLLNADEMEPADPVKASSFEDCFNSTVSSVKPGSSTKRPIEVLSPEKREMNPIEESFGGPRDISHVFSSGEEHTLENRDFRRRYDTHLDDSVQEMDNRVIDSTDGISDEEHFKSLKPKFLSGGSKNKAIRPHLLDLDSNSDVEITFWLKCSVFCWIEGPPTKSASTNKISEQLVSMGFPMTSSLRSLVNMHGDNLGAILDTYLDLNKDEDSDRDFHISSGSSSLSEHSKDVAIPSTMMVSAMPLGFEANAIRDAILADSDKNWLSFNSIAEIAWAAGSGERKAIVLGGVVSPSEMILDLHLGNMLSVYFVLKSGGTLKSTVHVEWDNMGDCALKWSLCTRIWIWSTAHFTQNCSMTLYV</sequence>
<dbReference type="AlphaFoldDB" id="A0A138ZZK0"/>
<dbReference type="EMBL" id="KQ965842">
    <property type="protein sequence ID" value="KXS09937.1"/>
    <property type="molecule type" value="Genomic_DNA"/>
</dbReference>
<evidence type="ECO:0008006" key="3">
    <source>
        <dbReference type="Google" id="ProtNLM"/>
    </source>
</evidence>
<proteinExistence type="predicted"/>
<organism evidence="1 2">
    <name type="scientific">Gonapodya prolifera (strain JEL478)</name>
    <name type="common">Monoblepharis prolifera</name>
    <dbReference type="NCBI Taxonomy" id="1344416"/>
    <lineage>
        <taxon>Eukaryota</taxon>
        <taxon>Fungi</taxon>
        <taxon>Fungi incertae sedis</taxon>
        <taxon>Chytridiomycota</taxon>
        <taxon>Chytridiomycota incertae sedis</taxon>
        <taxon>Monoblepharidomycetes</taxon>
        <taxon>Monoblepharidales</taxon>
        <taxon>Gonapodyaceae</taxon>
        <taxon>Gonapodya</taxon>
    </lineage>
</organism>
<dbReference type="Proteomes" id="UP000070544">
    <property type="component" value="Unassembled WGS sequence"/>
</dbReference>
<evidence type="ECO:0000313" key="1">
    <source>
        <dbReference type="EMBL" id="KXS09937.1"/>
    </source>
</evidence>
<accession>A0A138ZZK0</accession>